<dbReference type="GO" id="GO:0022857">
    <property type="term" value="F:transmembrane transporter activity"/>
    <property type="evidence" value="ECO:0007669"/>
    <property type="project" value="TreeGrafter"/>
</dbReference>
<evidence type="ECO:0000256" key="3">
    <source>
        <dbReference type="ARBA" id="ARBA00022692"/>
    </source>
</evidence>
<protein>
    <submittedName>
        <fullName evidence="9">FtsX-like permease family protein</fullName>
    </submittedName>
</protein>
<dbReference type="AlphaFoldDB" id="A0A6M1SV96"/>
<feature type="transmembrane region" description="Helical" evidence="6">
    <location>
        <begin position="369"/>
        <end position="396"/>
    </location>
</feature>
<feature type="transmembrane region" description="Helical" evidence="6">
    <location>
        <begin position="30"/>
        <end position="49"/>
    </location>
</feature>
<keyword evidence="4 6" id="KW-1133">Transmembrane helix</keyword>
<name>A0A6M1SV96_9BACT</name>
<comment type="subcellular location">
    <subcellularLocation>
        <location evidence="1">Cell membrane</location>
        <topology evidence="1">Multi-pass membrane protein</topology>
    </subcellularLocation>
</comment>
<evidence type="ECO:0000259" key="7">
    <source>
        <dbReference type="Pfam" id="PF02687"/>
    </source>
</evidence>
<evidence type="ECO:0000313" key="9">
    <source>
        <dbReference type="EMBL" id="NGP76056.1"/>
    </source>
</evidence>
<evidence type="ECO:0000256" key="1">
    <source>
        <dbReference type="ARBA" id="ARBA00004651"/>
    </source>
</evidence>
<evidence type="ECO:0000313" key="10">
    <source>
        <dbReference type="Proteomes" id="UP000473278"/>
    </source>
</evidence>
<keyword evidence="2" id="KW-1003">Cell membrane</keyword>
<feature type="domain" description="MacB-like periplasmic core" evidence="8">
    <location>
        <begin position="29"/>
        <end position="253"/>
    </location>
</feature>
<dbReference type="EMBL" id="JAALLT010000002">
    <property type="protein sequence ID" value="NGP76056.1"/>
    <property type="molecule type" value="Genomic_DNA"/>
</dbReference>
<dbReference type="PANTHER" id="PTHR30572">
    <property type="entry name" value="MEMBRANE COMPONENT OF TRANSPORTER-RELATED"/>
    <property type="match status" value="1"/>
</dbReference>
<evidence type="ECO:0000256" key="6">
    <source>
        <dbReference type="SAM" id="Phobius"/>
    </source>
</evidence>
<feature type="transmembrane region" description="Helical" evidence="6">
    <location>
        <begin position="289"/>
        <end position="316"/>
    </location>
</feature>
<dbReference type="GO" id="GO:0005886">
    <property type="term" value="C:plasma membrane"/>
    <property type="evidence" value="ECO:0007669"/>
    <property type="project" value="UniProtKB-SubCell"/>
</dbReference>
<dbReference type="PANTHER" id="PTHR30572:SF15">
    <property type="entry name" value="ABC TRANSPORTER PERMEASE"/>
    <property type="match status" value="1"/>
</dbReference>
<evidence type="ECO:0000256" key="2">
    <source>
        <dbReference type="ARBA" id="ARBA00022475"/>
    </source>
</evidence>
<organism evidence="9 10">
    <name type="scientific">Halalkalibaculum roseum</name>
    <dbReference type="NCBI Taxonomy" id="2709311"/>
    <lineage>
        <taxon>Bacteria</taxon>
        <taxon>Pseudomonadati</taxon>
        <taxon>Balneolota</taxon>
        <taxon>Balneolia</taxon>
        <taxon>Balneolales</taxon>
        <taxon>Balneolaceae</taxon>
        <taxon>Halalkalibaculum</taxon>
    </lineage>
</organism>
<feature type="domain" description="ABC3 transporter permease C-terminal" evidence="7">
    <location>
        <begin position="297"/>
        <end position="406"/>
    </location>
</feature>
<comment type="caution">
    <text evidence="9">The sequence shown here is derived from an EMBL/GenBank/DDBJ whole genome shotgun (WGS) entry which is preliminary data.</text>
</comment>
<keyword evidence="5 6" id="KW-0472">Membrane</keyword>
<feature type="transmembrane region" description="Helical" evidence="6">
    <location>
        <begin position="337"/>
        <end position="363"/>
    </location>
</feature>
<dbReference type="InterPro" id="IPR003838">
    <property type="entry name" value="ABC3_permease_C"/>
</dbReference>
<accession>A0A6M1SV96</accession>
<dbReference type="Proteomes" id="UP000473278">
    <property type="component" value="Unassembled WGS sequence"/>
</dbReference>
<dbReference type="InterPro" id="IPR025857">
    <property type="entry name" value="MacB_PCD"/>
</dbReference>
<reference evidence="9 10" key="1">
    <citation type="submission" date="2020-02" db="EMBL/GenBank/DDBJ databases">
        <title>Balneolaceae bacterium YR4-1, complete genome.</title>
        <authorList>
            <person name="Li Y."/>
            <person name="Wu S."/>
        </authorList>
    </citation>
    <scope>NUCLEOTIDE SEQUENCE [LARGE SCALE GENOMIC DNA]</scope>
    <source>
        <strain evidence="9 10">YR4-1</strain>
    </source>
</reference>
<gene>
    <name evidence="9" type="ORF">G3570_05405</name>
</gene>
<dbReference type="Pfam" id="PF12704">
    <property type="entry name" value="MacB_PCD"/>
    <property type="match status" value="1"/>
</dbReference>
<keyword evidence="3 6" id="KW-0812">Transmembrane</keyword>
<dbReference type="RefSeq" id="WP_165140081.1">
    <property type="nucleotide sequence ID" value="NZ_JAALLT010000002.1"/>
</dbReference>
<dbReference type="InterPro" id="IPR050250">
    <property type="entry name" value="Macrolide_Exporter_MacB"/>
</dbReference>
<proteinExistence type="predicted"/>
<evidence type="ECO:0000256" key="4">
    <source>
        <dbReference type="ARBA" id="ARBA00022989"/>
    </source>
</evidence>
<evidence type="ECO:0000256" key="5">
    <source>
        <dbReference type="ARBA" id="ARBA00023136"/>
    </source>
</evidence>
<evidence type="ECO:0000259" key="8">
    <source>
        <dbReference type="Pfam" id="PF12704"/>
    </source>
</evidence>
<sequence length="413" mass="45529">MSKVSRFINSTWEGLKISLGALGINKTRSILTTLCIIIGIVMVTLMNAISNGMDAEFDKSMAMMGQNVVYVEKQPWGGGPNYKWWEYRNRPEMRLSYIEEIEDASRFASYVSAAAARGTSIRFEDKSAEEVFLAGVTDDYFNTAGLSIERGRIFTSQEVRSGSKVAVLGATLAEKLFEEQNPLGKTIRVGGQKFRVIGILEKQGKFLGLADMDRRATVPITAYGQIFGLRSGIQIAVKFPNEEAFEEGQYEIEGIMRRVRQLDAKEDNNFEINKPQAFEAQLSSFKAGLYAVGGGLTALSLLIGGIGVMNIMFVSVRERTKEIGIRKAVGAKSWEILYQFLIEAVVMCLMGGLMGLLIAYPLSLLINQIFIATIDVSVVIAAFILCSIVGLVFGFIPAYKAAKSDPIDSLRYE</sequence>
<keyword evidence="10" id="KW-1185">Reference proteome</keyword>
<dbReference type="Pfam" id="PF02687">
    <property type="entry name" value="FtsX"/>
    <property type="match status" value="1"/>
</dbReference>